<dbReference type="Proteomes" id="UP000784294">
    <property type="component" value="Unassembled WGS sequence"/>
</dbReference>
<sequence length="79" mass="8750">MLVTISIQAEELIWPDDPLHDCVNSAGLTGHLQLSTASKLQVQQAILCLDIWFVFHNGSPTRDQSLLPPRPDGRESRAT</sequence>
<dbReference type="EMBL" id="CAAALY010266277">
    <property type="protein sequence ID" value="VEL40750.1"/>
    <property type="molecule type" value="Genomic_DNA"/>
</dbReference>
<organism evidence="2 3">
    <name type="scientific">Protopolystoma xenopodis</name>
    <dbReference type="NCBI Taxonomy" id="117903"/>
    <lineage>
        <taxon>Eukaryota</taxon>
        <taxon>Metazoa</taxon>
        <taxon>Spiralia</taxon>
        <taxon>Lophotrochozoa</taxon>
        <taxon>Platyhelminthes</taxon>
        <taxon>Monogenea</taxon>
        <taxon>Polyopisthocotylea</taxon>
        <taxon>Polystomatidea</taxon>
        <taxon>Polystomatidae</taxon>
        <taxon>Protopolystoma</taxon>
    </lineage>
</organism>
<gene>
    <name evidence="2" type="ORF">PXEA_LOCUS34190</name>
</gene>
<dbReference type="AlphaFoldDB" id="A0A3S5C7N4"/>
<name>A0A3S5C7N4_9PLAT</name>
<evidence type="ECO:0000313" key="2">
    <source>
        <dbReference type="EMBL" id="VEL40750.1"/>
    </source>
</evidence>
<reference evidence="2" key="1">
    <citation type="submission" date="2018-11" db="EMBL/GenBank/DDBJ databases">
        <authorList>
            <consortium name="Pathogen Informatics"/>
        </authorList>
    </citation>
    <scope>NUCLEOTIDE SEQUENCE</scope>
</reference>
<evidence type="ECO:0000256" key="1">
    <source>
        <dbReference type="SAM" id="MobiDB-lite"/>
    </source>
</evidence>
<feature type="region of interest" description="Disordered" evidence="1">
    <location>
        <begin position="58"/>
        <end position="79"/>
    </location>
</feature>
<keyword evidence="3" id="KW-1185">Reference proteome</keyword>
<comment type="caution">
    <text evidence="2">The sequence shown here is derived from an EMBL/GenBank/DDBJ whole genome shotgun (WGS) entry which is preliminary data.</text>
</comment>
<evidence type="ECO:0000313" key="3">
    <source>
        <dbReference type="Proteomes" id="UP000784294"/>
    </source>
</evidence>
<proteinExistence type="predicted"/>
<accession>A0A3S5C7N4</accession>
<protein>
    <submittedName>
        <fullName evidence="2">Uncharacterized protein</fullName>
    </submittedName>
</protein>